<feature type="transmembrane region" description="Helical" evidence="1">
    <location>
        <begin position="80"/>
        <end position="103"/>
    </location>
</feature>
<keyword evidence="1" id="KW-0472">Membrane</keyword>
<sequence length="456" mass="46274">MTRLAGLDALAASVGFALFAAGFGERFVGEIELRSPSFHAVGGSLDPMMALGTGGFGRDVHGACWNVLRTLPYVLLNKEMGALGAAVIGIAAPGTFLAFGAWIGGLAAGTALAMGLSSVALTGYSIASQLSAGASTSDILRGVAVGFVSATLTAGWLHPLQEAATSASGLGTQTALKAAHVAGHGIIGGLSQEAMGGRFQDGVLGGAAGSASSWVPGIADVTAADGTIGSEIGVVGRTAVAGALGGTASVVGGGKFANGAYTAAFQHLLNAEGAALKRIFDVEGSYDSAKAELKIRVFHDGKSSEFSIVADTGGEYLSQSDFEKNGTAVPLGDYDLVPDPTPGRRGPGVGTWIALYAKDQQIDGYKMWMGWGKGLKYLISHNTMAGGAFGRGNFRLHLGSVSLGCVTCYNGSSDGRIGTYNRMAAAVSSSWLVSVPYWPDRPMGSQVSVYGTISVK</sequence>
<proteinExistence type="predicted"/>
<gene>
    <name evidence="2" type="ORF">HNR46_002197</name>
</gene>
<dbReference type="AlphaFoldDB" id="A0A840VBA0"/>
<reference evidence="2 3" key="1">
    <citation type="submission" date="2020-08" db="EMBL/GenBank/DDBJ databases">
        <title>Genomic Encyclopedia of Type Strains, Phase IV (KMG-IV): sequencing the most valuable type-strain genomes for metagenomic binning, comparative biology and taxonomic classification.</title>
        <authorList>
            <person name="Goeker M."/>
        </authorList>
    </citation>
    <scope>NUCLEOTIDE SEQUENCE [LARGE SCALE GENOMIC DNA]</scope>
    <source>
        <strain evidence="2 3">YC6886</strain>
    </source>
</reference>
<dbReference type="RefSeq" id="WP_184018595.1">
    <property type="nucleotide sequence ID" value="NZ_JACHFD010000009.1"/>
</dbReference>
<dbReference type="Proteomes" id="UP000557717">
    <property type="component" value="Unassembled WGS sequence"/>
</dbReference>
<comment type="caution">
    <text evidence="2">The sequence shown here is derived from an EMBL/GenBank/DDBJ whole genome shotgun (WGS) entry which is preliminary data.</text>
</comment>
<protein>
    <submittedName>
        <fullName evidence="2">Uncharacterized protein</fullName>
    </submittedName>
</protein>
<dbReference type="EMBL" id="JACHFD010000009">
    <property type="protein sequence ID" value="MBB5351958.1"/>
    <property type="molecule type" value="Genomic_DNA"/>
</dbReference>
<evidence type="ECO:0000313" key="2">
    <source>
        <dbReference type="EMBL" id="MBB5351958.1"/>
    </source>
</evidence>
<keyword evidence="1" id="KW-0812">Transmembrane</keyword>
<organism evidence="2 3">
    <name type="scientific">Haloferula luteola</name>
    <dbReference type="NCBI Taxonomy" id="595692"/>
    <lineage>
        <taxon>Bacteria</taxon>
        <taxon>Pseudomonadati</taxon>
        <taxon>Verrucomicrobiota</taxon>
        <taxon>Verrucomicrobiia</taxon>
        <taxon>Verrucomicrobiales</taxon>
        <taxon>Verrucomicrobiaceae</taxon>
        <taxon>Haloferula</taxon>
    </lineage>
</organism>
<accession>A0A840VBA0</accession>
<keyword evidence="1" id="KW-1133">Transmembrane helix</keyword>
<evidence type="ECO:0000256" key="1">
    <source>
        <dbReference type="SAM" id="Phobius"/>
    </source>
</evidence>
<name>A0A840VBA0_9BACT</name>
<evidence type="ECO:0000313" key="3">
    <source>
        <dbReference type="Proteomes" id="UP000557717"/>
    </source>
</evidence>
<keyword evidence="3" id="KW-1185">Reference proteome</keyword>